<evidence type="ECO:0000256" key="2">
    <source>
        <dbReference type="SAM" id="MobiDB-lite"/>
    </source>
</evidence>
<dbReference type="Proteomes" id="UP001318040">
    <property type="component" value="Chromosome 19"/>
</dbReference>
<dbReference type="KEGG" id="pmrn:116943873"/>
<evidence type="ECO:0000256" key="1">
    <source>
        <dbReference type="SAM" id="Coils"/>
    </source>
</evidence>
<sequence length="1706" mass="182301">MQAADTDFGPYRPMKGGPDVMSENDPRFIRGTKQRVSLPVVRSANQSKEKTLGVLYLHYGGETRQTVMPNAVTTLDTVRALFVKAFPDVLSMAALEAPDAAFLLRDAGSTATFRLLSDLREITNKATLKVGFRAPVNRQPQALNGGDMWEESARRSHSVGYRHGSLSGSATPTVPQSPAQRHYSLQQRQQQLQQQLQQSSAVAGFISGIQGPSAFSPAAAFFGPPSPSASTSSVAALGSILERRDVRPDEDLRNRDVLLVRSDAGVLHYPQALVGTVGGGGGGGGRYSLAASGHAVASSYSAGDRGGRSGPWDDSALPRTYAGSSQWRGHDSCGHHQQQHQQQQQQQQHARSRTPPASLHALQASLAPRTVVPIALDEPDSVAGRRWAPAWGATATATLPPEQQRRKVSVGSSDTGTVTPFRPIGHVDDRETRERMESMERQIASLTELLHRSVTREDAATAASSSGAVQSARAGTTASSAVSYAGQPAFGGRTSRAMRGRDKSGQEARATASRLHGGIAQLRAELQEIRRLQLSQRAAWQATVASVRQEIAGRLAGEAARAARDEPARRLRAQAEEERQAYVERQRAAQHRLSELEEAVETLRSRASLPGVVSLADVDEGGELLRQLEEETSALQGQFPMMQSRMQGLLRVEVEAMKFLKDEPHKLDELHRGCRNLASTLVLLRRSVVEGTPVNEPEKPPPAEPEPDLDQVVQCDAYVPHFASSHRGMLSQQEQELEQQKQQEQQQEQQKQLQIQQQQKQLQQQQEQQKQLQIQQQQKQLQQQQEQQNQLLQQQRLFHQQQEQQKQLQQQQQQQQLLQQQQEEQQKQQLQQQQEEQQKQLQQKQKQQQEQQKQLQLQQQPQAVTSTMEVTTLSDVVVQNRTVHVTRTEVNGSEEVRKSEVRRSEVTPSGASGAEEGVGSDPERADRAEVETITVFLAQVSDVPERGLEAEEEPPATVRAAPAGASERDDTGAAEGTSAAAGGEGKPAADAKKTPEKKDTGNRRVSFAKDLDEPSHETSSKATGLTATGRASRSSALRGAVPAEATEQAEDADIPPPPTMSPPPPPPRSGKGFKFVRTTPAEVLFLNRKANKLAVDTRANQSEEDSQTPPPPGSSSKLEDDGQTGHMTIEVQGGDSSVKDAQPAVAFEEEITDFSSGHGAGGRKAPSCGRTPERAGGVGGDTRRSQVVFQEKDVVDRRAQAPKTITIRYIEEITSESTDEDGEPSPGAVKEKLAFLIRESHVQAVTHDEAAAIAGGDGVTTFTFTCKPPEDDGDNDGGGDGSPGAGGGGDGGDGGGGGRGEGGGGGHQDARVESGGDAGSGEAAPVPEVALRDKKPLIVIFDEPMDIRSAYKRLSTIFEEKDLEEYQEDETEDDDDDDDDNDSSSFEYNEREAARAAAEEPAPASPRVTAPAMPEERDEETEASREAHPGEHGASHDGAAAAAARPSASLAEHQPPAKDGAGARSKFKIKFPRKQLAALTSALRSGTRSGKKTLELVMDGDETSDGDGDGTLASMNPYAQVDGSGPSRRAHADAEGADGRPRPENGAAGGRGDGPDGGPDDDGARWAEGATDSEHPVTWSGRNGAGESPAGAAGFPAAGMVATASPEAARAKPLPKPKPPLLPKPSFAPEQPLQNGKSASSASSVPGMAEPTSQPSTPRQGQKAMRVLHSITSSVRQVSKSNSSGGSGGSGSAGPPTASPQRKHKA</sequence>
<accession>A0AAJ7TA06</accession>
<dbReference type="PANTHER" id="PTHR22741:SF10">
    <property type="entry name" value="COILED-COIL DOMAIN-CONTAINING PROTEIN CG32809"/>
    <property type="match status" value="1"/>
</dbReference>
<feature type="compositionally biased region" description="Basic and acidic residues" evidence="2">
    <location>
        <begin position="894"/>
        <end position="905"/>
    </location>
</feature>
<feature type="compositionally biased region" description="Low complexity" evidence="2">
    <location>
        <begin position="335"/>
        <end position="349"/>
    </location>
</feature>
<feature type="compositionally biased region" description="Acidic residues" evidence="2">
    <location>
        <begin position="1498"/>
        <end position="1508"/>
    </location>
</feature>
<feature type="compositionally biased region" description="Basic and acidic residues" evidence="2">
    <location>
        <begin position="921"/>
        <end position="930"/>
    </location>
</feature>
<keyword evidence="3" id="KW-1185">Reference proteome</keyword>
<feature type="compositionally biased region" description="Polar residues" evidence="2">
    <location>
        <begin position="1632"/>
        <end position="1644"/>
    </location>
</feature>
<keyword evidence="1" id="KW-0175">Coiled coil</keyword>
<feature type="compositionally biased region" description="Gly residues" evidence="2">
    <location>
        <begin position="1278"/>
        <end position="1307"/>
    </location>
</feature>
<feature type="compositionally biased region" description="Low complexity" evidence="2">
    <location>
        <begin position="1585"/>
        <end position="1604"/>
    </location>
</feature>
<feature type="region of interest" description="Disordered" evidence="2">
    <location>
        <begin position="888"/>
        <end position="1076"/>
    </location>
</feature>
<dbReference type="InterPro" id="IPR051825">
    <property type="entry name" value="SRCIN1"/>
</dbReference>
<feature type="compositionally biased region" description="Gly residues" evidence="2">
    <location>
        <begin position="1547"/>
        <end position="1557"/>
    </location>
</feature>
<feature type="compositionally biased region" description="Low complexity" evidence="2">
    <location>
        <begin position="1673"/>
        <end position="1684"/>
    </location>
</feature>
<feature type="region of interest" description="Disordered" evidence="2">
    <location>
        <begin position="1480"/>
        <end position="1706"/>
    </location>
</feature>
<feature type="compositionally biased region" description="Polar residues" evidence="2">
    <location>
        <begin position="166"/>
        <end position="179"/>
    </location>
</feature>
<evidence type="ECO:0000313" key="4">
    <source>
        <dbReference type="RefSeq" id="XP_032813046.1"/>
    </source>
</evidence>
<feature type="region of interest" description="Disordered" evidence="2">
    <location>
        <begin position="1"/>
        <end position="20"/>
    </location>
</feature>
<feature type="compositionally biased region" description="Basic and acidic residues" evidence="2">
    <location>
        <begin position="1422"/>
        <end position="1435"/>
    </location>
</feature>
<feature type="compositionally biased region" description="Acidic residues" evidence="2">
    <location>
        <begin position="1361"/>
        <end position="1382"/>
    </location>
</feature>
<dbReference type="RefSeq" id="XP_032813046.1">
    <property type="nucleotide sequence ID" value="XM_032957155.1"/>
</dbReference>
<dbReference type="GO" id="GO:0005737">
    <property type="term" value="C:cytoplasm"/>
    <property type="evidence" value="ECO:0007669"/>
    <property type="project" value="TreeGrafter"/>
</dbReference>
<gene>
    <name evidence="4" type="primary">LOC116943873</name>
</gene>
<feature type="compositionally biased region" description="Basic and acidic residues" evidence="2">
    <location>
        <begin position="1530"/>
        <end position="1543"/>
    </location>
</feature>
<feature type="region of interest" description="Disordered" evidence="2">
    <location>
        <begin position="461"/>
        <end position="514"/>
    </location>
</feature>
<organism evidence="3 4">
    <name type="scientific">Petromyzon marinus</name>
    <name type="common">Sea lamprey</name>
    <dbReference type="NCBI Taxonomy" id="7757"/>
    <lineage>
        <taxon>Eukaryota</taxon>
        <taxon>Metazoa</taxon>
        <taxon>Chordata</taxon>
        <taxon>Craniata</taxon>
        <taxon>Vertebrata</taxon>
        <taxon>Cyclostomata</taxon>
        <taxon>Hyperoartia</taxon>
        <taxon>Petromyzontiformes</taxon>
        <taxon>Petromyzontidae</taxon>
        <taxon>Petromyzon</taxon>
    </lineage>
</organism>
<reference evidence="4" key="1">
    <citation type="submission" date="2025-08" db="UniProtKB">
        <authorList>
            <consortium name="RefSeq"/>
        </authorList>
    </citation>
    <scope>IDENTIFICATION</scope>
    <source>
        <tissue evidence="4">Sperm</tissue>
    </source>
</reference>
<feature type="compositionally biased region" description="Pro residues" evidence="2">
    <location>
        <begin position="1614"/>
        <end position="1623"/>
    </location>
</feature>
<feature type="region of interest" description="Disordered" evidence="2">
    <location>
        <begin position="160"/>
        <end position="191"/>
    </location>
</feature>
<proteinExistence type="predicted"/>
<feature type="compositionally biased region" description="Polar residues" evidence="2">
    <location>
        <begin position="1651"/>
        <end position="1660"/>
    </location>
</feature>
<feature type="coiled-coil region" evidence="1">
    <location>
        <begin position="572"/>
        <end position="606"/>
    </location>
</feature>
<evidence type="ECO:0000313" key="3">
    <source>
        <dbReference type="Proteomes" id="UP001318040"/>
    </source>
</evidence>
<feature type="region of interest" description="Disordered" evidence="2">
    <location>
        <begin position="299"/>
        <end position="358"/>
    </location>
</feature>
<name>A0AAJ7TA06_PETMA</name>
<dbReference type="PANTHER" id="PTHR22741">
    <property type="entry name" value="P140CAP/SNIP-RELATED"/>
    <property type="match status" value="1"/>
</dbReference>
<protein>
    <submittedName>
        <fullName evidence="4">Uncharacterized protein LOC116943873</fullName>
    </submittedName>
</protein>
<feature type="coiled-coil region" evidence="1">
    <location>
        <begin position="723"/>
        <end position="859"/>
    </location>
</feature>
<feature type="compositionally biased region" description="Basic and acidic residues" evidence="2">
    <location>
        <begin position="1388"/>
        <end position="1398"/>
    </location>
</feature>
<feature type="region of interest" description="Disordered" evidence="2">
    <location>
        <begin position="1094"/>
        <end position="1185"/>
    </location>
</feature>
<feature type="region of interest" description="Disordered" evidence="2">
    <location>
        <begin position="401"/>
        <end position="425"/>
    </location>
</feature>
<feature type="region of interest" description="Disordered" evidence="2">
    <location>
        <begin position="1249"/>
        <end position="1468"/>
    </location>
</feature>
<feature type="compositionally biased region" description="Polar residues" evidence="2">
    <location>
        <begin position="462"/>
        <end position="482"/>
    </location>
</feature>
<feature type="compositionally biased region" description="Pro residues" evidence="2">
    <location>
        <begin position="1054"/>
        <end position="1068"/>
    </location>
</feature>
<feature type="compositionally biased region" description="Basic and acidic residues" evidence="2">
    <location>
        <begin position="987"/>
        <end position="1019"/>
    </location>
</feature>
<feature type="compositionally biased region" description="Low complexity" evidence="2">
    <location>
        <begin position="909"/>
        <end position="920"/>
    </location>
</feature>
<feature type="compositionally biased region" description="Low complexity" evidence="2">
    <location>
        <begin position="1436"/>
        <end position="1451"/>
    </location>
</feature>
<feature type="compositionally biased region" description="Polar residues" evidence="2">
    <location>
        <begin position="1020"/>
        <end position="1035"/>
    </location>
</feature>